<gene>
    <name evidence="2" type="ORF">CHR90_15530</name>
</gene>
<accession>A0A255XM75</accession>
<dbReference type="InterPro" id="IPR016990">
    <property type="entry name" value="UCP032162_TM"/>
</dbReference>
<evidence type="ECO:0000313" key="2">
    <source>
        <dbReference type="EMBL" id="OYQ17370.1"/>
    </source>
</evidence>
<evidence type="ECO:0000313" key="3">
    <source>
        <dbReference type="Proteomes" id="UP000216361"/>
    </source>
</evidence>
<feature type="transmembrane region" description="Helical" evidence="1">
    <location>
        <begin position="34"/>
        <end position="54"/>
    </location>
</feature>
<dbReference type="Proteomes" id="UP000216361">
    <property type="component" value="Unassembled WGS sequence"/>
</dbReference>
<dbReference type="Pfam" id="PF10003">
    <property type="entry name" value="DUF2244"/>
    <property type="match status" value="1"/>
</dbReference>
<keyword evidence="1" id="KW-0472">Membrane</keyword>
<reference evidence="2 3" key="1">
    <citation type="submission" date="2017-07" db="EMBL/GenBank/DDBJ databases">
        <title>Elstera cyanobacteriorum sp. nov., a novel bacterium isolated from cyanobacterial aggregates in a eutrophic lake.</title>
        <authorList>
            <person name="Cai H."/>
        </authorList>
    </citation>
    <scope>NUCLEOTIDE SEQUENCE [LARGE SCALE GENOMIC DNA]</scope>
    <source>
        <strain evidence="2 3">TH019</strain>
    </source>
</reference>
<dbReference type="EMBL" id="NOXS01000034">
    <property type="protein sequence ID" value="OYQ17370.1"/>
    <property type="molecule type" value="Genomic_DNA"/>
</dbReference>
<keyword evidence="1" id="KW-0812">Transmembrane</keyword>
<dbReference type="RefSeq" id="WP_094410028.1">
    <property type="nucleotide sequence ID" value="NZ_BMJZ01000005.1"/>
</dbReference>
<keyword evidence="1" id="KW-1133">Transmembrane helix</keyword>
<organism evidence="2 3">
    <name type="scientific">Elstera cyanobacteriorum</name>
    <dbReference type="NCBI Taxonomy" id="2022747"/>
    <lineage>
        <taxon>Bacteria</taxon>
        <taxon>Pseudomonadati</taxon>
        <taxon>Pseudomonadota</taxon>
        <taxon>Alphaproteobacteria</taxon>
        <taxon>Rhodospirillales</taxon>
        <taxon>Rhodospirillaceae</taxon>
        <taxon>Elstera</taxon>
    </lineage>
</organism>
<dbReference type="OrthoDB" id="9808190at2"/>
<feature type="transmembrane region" description="Helical" evidence="1">
    <location>
        <begin position="60"/>
        <end position="79"/>
    </location>
</feature>
<dbReference type="PIRSF" id="PIRSF032162">
    <property type="entry name" value="UCP032162_imp"/>
    <property type="match status" value="1"/>
</dbReference>
<dbReference type="AlphaFoldDB" id="A0A255XM75"/>
<proteinExistence type="predicted"/>
<comment type="caution">
    <text evidence="2">The sequence shown here is derived from an EMBL/GenBank/DDBJ whole genome shotgun (WGS) entry which is preliminary data.</text>
</comment>
<evidence type="ECO:0008006" key="4">
    <source>
        <dbReference type="Google" id="ProtNLM"/>
    </source>
</evidence>
<name>A0A255XM75_9PROT</name>
<dbReference type="InterPro" id="IPR019253">
    <property type="entry name" value="DUF2244_TM"/>
</dbReference>
<keyword evidence="3" id="KW-1185">Reference proteome</keyword>
<protein>
    <recommendedName>
        <fullName evidence="4">DUF2244 domain-containing protein</fullName>
    </recommendedName>
</protein>
<sequence>MSLSPPDIAETADPGPVVFDAELRPHRSLSMRGFRLLMGAVIAVSAIAGGAVYVAGAWPVIGFMGADILLIYWAFRASYRAAKRCERLRLTPAWLTIQRIDPRGRGRTEALRPHWLRVELDDPAGPSSPLLLWSHGRATPVGSFLPPTERERLAASLRAALGRLRFEPIR</sequence>
<evidence type="ECO:0000256" key="1">
    <source>
        <dbReference type="SAM" id="Phobius"/>
    </source>
</evidence>